<dbReference type="Pfam" id="PF26078">
    <property type="entry name" value="Baseplate_J_M"/>
    <property type="match status" value="1"/>
</dbReference>
<evidence type="ECO:0000259" key="1">
    <source>
        <dbReference type="Pfam" id="PF26078"/>
    </source>
</evidence>
<reference evidence="3 4" key="1">
    <citation type="submission" date="2016-10" db="EMBL/GenBank/DDBJ databases">
        <authorList>
            <person name="Varghese N."/>
            <person name="Submissions S."/>
        </authorList>
    </citation>
    <scope>NUCLEOTIDE SEQUENCE [LARGE SCALE GENOMIC DNA]</scope>
    <source>
        <strain evidence="3 4">DSM 282</strain>
    </source>
</reference>
<dbReference type="PIRSF" id="PIRSF020481">
    <property type="entry name" value="BAP"/>
    <property type="match status" value="1"/>
</dbReference>
<comment type="caution">
    <text evidence="3">The sequence shown here is derived from an EMBL/GenBank/DDBJ whole genome shotgun (WGS) entry which is preliminary data.</text>
</comment>
<protein>
    <submittedName>
        <fullName evidence="3">Phage-related baseplate assembly protein</fullName>
    </submittedName>
</protein>
<dbReference type="InterPro" id="IPR058531">
    <property type="entry name" value="Baseplate_J_M"/>
</dbReference>
<dbReference type="RefSeq" id="WP_091013513.1">
    <property type="nucleotide sequence ID" value="NZ_FOKJ01000032.1"/>
</dbReference>
<proteinExistence type="predicted"/>
<dbReference type="InterPro" id="IPR014507">
    <property type="entry name" value="Baseplate_assembly_J_pred"/>
</dbReference>
<sequence length="286" mass="30548">MIDLSQLPPPNIIETLDYEAILAERKARLIGLYPADEQATVSAQLELESDPRTKLLQENAYRELLLRARINDSARAVMLAYAKGADLDHLVASPPLNLRRLDGESDERLRKRAQLSPEGYSTAGPVQSYIYHALSASPQVRDATVSSPTPGTVRLAILAEPEGTPSAGLLSAVLARVSADDVRPLTDQVEVVAAEIIPYRVVARLLLNPGPDSTVVLAAAEAARAAYVEQQFRLGHDVSISGLHAALHQPGVTRVDLLDPTESLVVAAHQAARCVGVDIAVSGVGL</sequence>
<dbReference type="EMBL" id="FOKJ01000032">
    <property type="protein sequence ID" value="SFB30595.1"/>
    <property type="molecule type" value="Genomic_DNA"/>
</dbReference>
<keyword evidence="4" id="KW-1185">Reference proteome</keyword>
<dbReference type="InterPro" id="IPR058530">
    <property type="entry name" value="Baseplate_J-like_C"/>
</dbReference>
<evidence type="ECO:0000313" key="3">
    <source>
        <dbReference type="EMBL" id="SFB30595.1"/>
    </source>
</evidence>
<accession>A0A1I0ZXU6</accession>
<feature type="domain" description="Baseplate J-like C-terminal" evidence="2">
    <location>
        <begin position="200"/>
        <end position="279"/>
    </location>
</feature>
<dbReference type="Pfam" id="PF26079">
    <property type="entry name" value="Baseplate_J_C"/>
    <property type="match status" value="1"/>
</dbReference>
<evidence type="ECO:0000313" key="4">
    <source>
        <dbReference type="Proteomes" id="UP000198861"/>
    </source>
</evidence>
<gene>
    <name evidence="3" type="ORF">SAMN04244571_02175</name>
</gene>
<organism evidence="3 4">
    <name type="scientific">Azotobacter beijerinckii</name>
    <dbReference type="NCBI Taxonomy" id="170623"/>
    <lineage>
        <taxon>Bacteria</taxon>
        <taxon>Pseudomonadati</taxon>
        <taxon>Pseudomonadota</taxon>
        <taxon>Gammaproteobacteria</taxon>
        <taxon>Pseudomonadales</taxon>
        <taxon>Pseudomonadaceae</taxon>
        <taxon>Azotobacter</taxon>
    </lineage>
</organism>
<evidence type="ECO:0000259" key="2">
    <source>
        <dbReference type="Pfam" id="PF26079"/>
    </source>
</evidence>
<dbReference type="PANTHER" id="PTHR35862:SF1">
    <property type="entry name" value="FELS-2 PROPHAGE PROTEIN"/>
    <property type="match status" value="1"/>
</dbReference>
<feature type="domain" description="Baseplate J-like central" evidence="1">
    <location>
        <begin position="121"/>
        <end position="193"/>
    </location>
</feature>
<dbReference type="InterPro" id="IPR052726">
    <property type="entry name" value="Phage_Baseplate_Hub"/>
</dbReference>
<name>A0A1I0ZXU6_9GAMM</name>
<dbReference type="Proteomes" id="UP000198861">
    <property type="component" value="Unassembled WGS sequence"/>
</dbReference>
<dbReference type="PANTHER" id="PTHR35862">
    <property type="entry name" value="FELS-2 PROPHAGE PROTEIN"/>
    <property type="match status" value="1"/>
</dbReference>